<evidence type="ECO:0000259" key="13">
    <source>
        <dbReference type="Pfam" id="PF14380"/>
    </source>
</evidence>
<evidence type="ECO:0000256" key="4">
    <source>
        <dbReference type="ARBA" id="ARBA00022729"/>
    </source>
</evidence>
<gene>
    <name evidence="14" type="ORF">ARALYDRAFT_338919</name>
</gene>
<dbReference type="EC" id="2.7.11.1" evidence="2"/>
<dbReference type="eggNOG" id="KOG1187">
    <property type="taxonomic scope" value="Eukaryota"/>
</dbReference>
<accession>D7KUF5</accession>
<feature type="signal peptide" evidence="11">
    <location>
        <begin position="1"/>
        <end position="23"/>
    </location>
</feature>
<dbReference type="Pfam" id="PF14380">
    <property type="entry name" value="WAK_assoc"/>
    <property type="match status" value="2"/>
</dbReference>
<feature type="domain" description="Wall-associated receptor kinase C-terminal" evidence="13">
    <location>
        <begin position="367"/>
        <end position="429"/>
    </location>
</feature>
<dbReference type="EMBL" id="GL348714">
    <property type="protein sequence ID" value="EFH63342.1"/>
    <property type="molecule type" value="Genomic_DNA"/>
</dbReference>
<evidence type="ECO:0000256" key="7">
    <source>
        <dbReference type="ARBA" id="ARBA00023170"/>
    </source>
</evidence>
<dbReference type="GO" id="GO:0016020">
    <property type="term" value="C:membrane"/>
    <property type="evidence" value="ECO:0007669"/>
    <property type="project" value="UniProtKB-SubCell"/>
</dbReference>
<proteinExistence type="predicted"/>
<keyword evidence="6" id="KW-0472">Membrane</keyword>
<dbReference type="HOGENOM" id="CLU_044651_0_0_1"/>
<name>D7KUF5_ARALL</name>
<evidence type="ECO:0000256" key="5">
    <source>
        <dbReference type="ARBA" id="ARBA00022989"/>
    </source>
</evidence>
<dbReference type="Pfam" id="PF13947">
    <property type="entry name" value="GUB_WAK_bind"/>
    <property type="match status" value="2"/>
</dbReference>
<keyword evidence="4 11" id="KW-0732">Signal</keyword>
<feature type="domain" description="Wall-associated receptor kinase galacturonan-binding" evidence="12">
    <location>
        <begin position="32"/>
        <end position="94"/>
    </location>
</feature>
<dbReference type="STRING" id="81972.D7KUF5"/>
<dbReference type="AlphaFoldDB" id="D7KUF5"/>
<keyword evidence="3" id="KW-0812">Transmembrane</keyword>
<evidence type="ECO:0000256" key="6">
    <source>
        <dbReference type="ARBA" id="ARBA00023136"/>
    </source>
</evidence>
<organism evidence="15">
    <name type="scientific">Arabidopsis lyrata subsp. lyrata</name>
    <name type="common">Lyre-leaved rock-cress</name>
    <dbReference type="NCBI Taxonomy" id="81972"/>
    <lineage>
        <taxon>Eukaryota</taxon>
        <taxon>Viridiplantae</taxon>
        <taxon>Streptophyta</taxon>
        <taxon>Embryophyta</taxon>
        <taxon>Tracheophyta</taxon>
        <taxon>Spermatophyta</taxon>
        <taxon>Magnoliopsida</taxon>
        <taxon>eudicotyledons</taxon>
        <taxon>Gunneridae</taxon>
        <taxon>Pentapetalae</taxon>
        <taxon>rosids</taxon>
        <taxon>malvids</taxon>
        <taxon>Brassicales</taxon>
        <taxon>Brassicaceae</taxon>
        <taxon>Camelineae</taxon>
        <taxon>Arabidopsis</taxon>
    </lineage>
</organism>
<keyword evidence="8" id="KW-0325">Glycoprotein</keyword>
<evidence type="ECO:0000256" key="11">
    <source>
        <dbReference type="SAM" id="SignalP"/>
    </source>
</evidence>
<dbReference type="InterPro" id="IPR025287">
    <property type="entry name" value="WAK_GUB"/>
</dbReference>
<feature type="domain" description="Wall-associated receptor kinase C-terminal" evidence="13">
    <location>
        <begin position="154"/>
        <end position="220"/>
    </location>
</feature>
<dbReference type="Gramene" id="fgenesh1_pg.C_scaffold_2001018">
    <property type="protein sequence ID" value="fgenesh1_pg.C_scaffold_2001018"/>
    <property type="gene ID" value="fgenesh1_pg.C_scaffold_2001018"/>
</dbReference>
<comment type="subcellular location">
    <subcellularLocation>
        <location evidence="1">Membrane</location>
        <topology evidence="1">Single-pass type I membrane protein</topology>
    </subcellularLocation>
</comment>
<evidence type="ECO:0000313" key="14">
    <source>
        <dbReference type="EMBL" id="EFH63342.1"/>
    </source>
</evidence>
<keyword evidence="5" id="KW-1133">Transmembrane helix</keyword>
<evidence type="ECO:0000256" key="3">
    <source>
        <dbReference type="ARBA" id="ARBA00022692"/>
    </source>
</evidence>
<dbReference type="PANTHER" id="PTHR33138">
    <property type="entry name" value="OS01G0690200 PROTEIN"/>
    <property type="match status" value="1"/>
</dbReference>
<sequence>MYNCPTSCLVLFFLFSLNPLTCSSSIQELRLCETLFQCGNITAGFPFWGGNRRKQCGVPSLELHCIKNITSLFISSQEFYVLHLNQTSNTLTLSRTDLLGSICDSTFTTTTLPQENFELSPTYKSLTVFYYCFPYTHYLSEYICPMRGSIFMSQNPDQYHTICGDTFTVYVPMSFVARKEFNMTNLESVLSKGFEVKVKIDDISCQECLYSHGSCGFNETFPLGAKCSPLNPPPPTSNKCESLFQCGNITAGFPFWGGNRHKHCGHPLLELRCNQYNSTSLFISDQEYYVLHVDQTSYNLTLARDLLDFFCSFTFTNTTLPSEIFEISSTYKSVTFYHHCEPYLPYLSKYTCPGIGPPITVSGNPEYHESCLASFTTNVPKNFLLEEKELNMSNLERVLRKGFEVKVKIDEKACQECLSSHEHCGFTETFPFEVKCTPPHRQNGKFLMHQASL</sequence>
<evidence type="ECO:0000256" key="10">
    <source>
        <dbReference type="ARBA" id="ARBA00048679"/>
    </source>
</evidence>
<evidence type="ECO:0000256" key="2">
    <source>
        <dbReference type="ARBA" id="ARBA00012513"/>
    </source>
</evidence>
<evidence type="ECO:0000256" key="9">
    <source>
        <dbReference type="ARBA" id="ARBA00047899"/>
    </source>
</evidence>
<reference evidence="15" key="1">
    <citation type="journal article" date="2011" name="Nat. Genet.">
        <title>The Arabidopsis lyrata genome sequence and the basis of rapid genome size change.</title>
        <authorList>
            <person name="Hu T.T."/>
            <person name="Pattyn P."/>
            <person name="Bakker E.G."/>
            <person name="Cao J."/>
            <person name="Cheng J.-F."/>
            <person name="Clark R.M."/>
            <person name="Fahlgren N."/>
            <person name="Fawcett J.A."/>
            <person name="Grimwood J."/>
            <person name="Gundlach H."/>
            <person name="Haberer G."/>
            <person name="Hollister J.D."/>
            <person name="Ossowski S."/>
            <person name="Ottilar R.P."/>
            <person name="Salamov A.A."/>
            <person name="Schneeberger K."/>
            <person name="Spannagl M."/>
            <person name="Wang X."/>
            <person name="Yang L."/>
            <person name="Nasrallah M.E."/>
            <person name="Bergelson J."/>
            <person name="Carrington J.C."/>
            <person name="Gaut B.S."/>
            <person name="Schmutz J."/>
            <person name="Mayer K.F.X."/>
            <person name="Van de Peer Y."/>
            <person name="Grigoriev I.V."/>
            <person name="Nordborg M."/>
            <person name="Weigel D."/>
            <person name="Guo Y.-L."/>
        </authorList>
    </citation>
    <scope>NUCLEOTIDE SEQUENCE [LARGE SCALE GENOMIC DNA]</scope>
    <source>
        <strain evidence="15">cv. MN47</strain>
    </source>
</reference>
<dbReference type="GO" id="GO:0030247">
    <property type="term" value="F:polysaccharide binding"/>
    <property type="evidence" value="ECO:0007669"/>
    <property type="project" value="InterPro"/>
</dbReference>
<keyword evidence="7" id="KW-0675">Receptor</keyword>
<keyword evidence="15" id="KW-1185">Reference proteome</keyword>
<evidence type="ECO:0000313" key="15">
    <source>
        <dbReference type="Proteomes" id="UP000008694"/>
    </source>
</evidence>
<feature type="chain" id="PRO_5003101640" description="non-specific serine/threonine protein kinase" evidence="11">
    <location>
        <begin position="24"/>
        <end position="453"/>
    </location>
</feature>
<comment type="catalytic activity">
    <reaction evidence="10">
        <text>L-seryl-[protein] + ATP = O-phospho-L-seryl-[protein] + ADP + H(+)</text>
        <dbReference type="Rhea" id="RHEA:17989"/>
        <dbReference type="Rhea" id="RHEA-COMP:9863"/>
        <dbReference type="Rhea" id="RHEA-COMP:11604"/>
        <dbReference type="ChEBI" id="CHEBI:15378"/>
        <dbReference type="ChEBI" id="CHEBI:29999"/>
        <dbReference type="ChEBI" id="CHEBI:30616"/>
        <dbReference type="ChEBI" id="CHEBI:83421"/>
        <dbReference type="ChEBI" id="CHEBI:456216"/>
        <dbReference type="EC" id="2.7.11.1"/>
    </reaction>
</comment>
<evidence type="ECO:0000259" key="12">
    <source>
        <dbReference type="Pfam" id="PF13947"/>
    </source>
</evidence>
<dbReference type="PANTHER" id="PTHR33138:SF11">
    <property type="entry name" value="KINASE-LIKE PROTEIN"/>
    <property type="match status" value="1"/>
</dbReference>
<dbReference type="GO" id="GO:0004674">
    <property type="term" value="F:protein serine/threonine kinase activity"/>
    <property type="evidence" value="ECO:0007669"/>
    <property type="project" value="UniProtKB-KW"/>
</dbReference>
<feature type="domain" description="Wall-associated receptor kinase galacturonan-binding" evidence="12">
    <location>
        <begin position="240"/>
        <end position="304"/>
    </location>
</feature>
<dbReference type="Proteomes" id="UP000008694">
    <property type="component" value="Unassembled WGS sequence"/>
</dbReference>
<protein>
    <recommendedName>
        <fullName evidence="2">non-specific serine/threonine protein kinase</fullName>
        <ecNumber evidence="2">2.7.11.1</ecNumber>
    </recommendedName>
</protein>
<evidence type="ECO:0000256" key="1">
    <source>
        <dbReference type="ARBA" id="ARBA00004479"/>
    </source>
</evidence>
<evidence type="ECO:0000256" key="8">
    <source>
        <dbReference type="ARBA" id="ARBA00023180"/>
    </source>
</evidence>
<dbReference type="InterPro" id="IPR032872">
    <property type="entry name" value="WAK_assoc_C"/>
</dbReference>
<comment type="catalytic activity">
    <reaction evidence="9">
        <text>L-threonyl-[protein] + ATP = O-phospho-L-threonyl-[protein] + ADP + H(+)</text>
        <dbReference type="Rhea" id="RHEA:46608"/>
        <dbReference type="Rhea" id="RHEA-COMP:11060"/>
        <dbReference type="Rhea" id="RHEA-COMP:11605"/>
        <dbReference type="ChEBI" id="CHEBI:15378"/>
        <dbReference type="ChEBI" id="CHEBI:30013"/>
        <dbReference type="ChEBI" id="CHEBI:30616"/>
        <dbReference type="ChEBI" id="CHEBI:61977"/>
        <dbReference type="ChEBI" id="CHEBI:456216"/>
        <dbReference type="EC" id="2.7.11.1"/>
    </reaction>
</comment>